<organism evidence="2 3">
    <name type="scientific">Limosilactobacillus fermentum</name>
    <name type="common">Lactobacillus fermentum</name>
    <dbReference type="NCBI Taxonomy" id="1613"/>
    <lineage>
        <taxon>Bacteria</taxon>
        <taxon>Bacillati</taxon>
        <taxon>Bacillota</taxon>
        <taxon>Bacilli</taxon>
        <taxon>Lactobacillales</taxon>
        <taxon>Lactobacillaceae</taxon>
        <taxon>Limosilactobacillus</taxon>
    </lineage>
</organism>
<feature type="transmembrane region" description="Helical" evidence="1">
    <location>
        <begin position="12"/>
        <end position="28"/>
    </location>
</feature>
<accession>A0A1L7GYJ3</accession>
<evidence type="ECO:0000313" key="2">
    <source>
        <dbReference type="EMBL" id="APU46893.1"/>
    </source>
</evidence>
<gene>
    <name evidence="2" type="ORF">BUW47_01905</name>
</gene>
<evidence type="ECO:0000313" key="3">
    <source>
        <dbReference type="Proteomes" id="UP000185427"/>
    </source>
</evidence>
<keyword evidence="1" id="KW-0812">Transmembrane</keyword>
<protein>
    <recommendedName>
        <fullName evidence="4">Phage holin</fullName>
    </recommendedName>
</protein>
<dbReference type="Proteomes" id="UP000185427">
    <property type="component" value="Chromosome"/>
</dbReference>
<keyword evidence="1" id="KW-1133">Transmembrane helix</keyword>
<proteinExistence type="predicted"/>
<dbReference type="Pfam" id="PF09682">
    <property type="entry name" value="Phage_holin_6_1"/>
    <property type="match status" value="1"/>
</dbReference>
<keyword evidence="1" id="KW-0472">Membrane</keyword>
<evidence type="ECO:0008006" key="4">
    <source>
        <dbReference type="Google" id="ProtNLM"/>
    </source>
</evidence>
<reference evidence="2 3" key="1">
    <citation type="submission" date="2016-12" db="EMBL/GenBank/DDBJ databases">
        <title>Complete Genome Sequence of Lactobacillus fermentum Strain SNUV175, a Probiotic for Treatment of Bacterial Vaginosis.</title>
        <authorList>
            <person name="Lee S."/>
            <person name="You H.J."/>
            <person name="Kwon B."/>
            <person name="Ko G."/>
        </authorList>
    </citation>
    <scope>NUCLEOTIDE SEQUENCE [LARGE SCALE GENOMIC DNA]</scope>
    <source>
        <strain evidence="2 3">SNUV175</strain>
    </source>
</reference>
<dbReference type="EMBL" id="CP019030">
    <property type="protein sequence ID" value="APU46893.1"/>
    <property type="molecule type" value="Genomic_DNA"/>
</dbReference>
<sequence length="147" mass="15629">MKTVNDLVEWLIQSGALTALFVFAWKFVKPWLDAKASHASAEQSNAVWTLIDQVASTAVNSLVSNNKLTGEQKFNQAVQAVINTLNRQGYAITEDTAKLAVQSAYEQSTLTGSNQTTSTVTVGPAGVTTTIKPADGTATAIDPKEAK</sequence>
<name>A0A1L7GYJ3_LIMFE</name>
<dbReference type="AlphaFoldDB" id="A0A1L7GYJ3"/>
<dbReference type="InterPro" id="IPR010026">
    <property type="entry name" value="Phage_holin_LL-H"/>
</dbReference>
<evidence type="ECO:0000256" key="1">
    <source>
        <dbReference type="SAM" id="Phobius"/>
    </source>
</evidence>